<evidence type="ECO:0000256" key="3">
    <source>
        <dbReference type="ARBA" id="ARBA00022478"/>
    </source>
</evidence>
<comment type="function">
    <text evidence="1">DNA-dependent RNA polymerase catalyzes the transcription of DNA into RNA using the four ribonucleoside triphosphates as substrates.</text>
</comment>
<evidence type="ECO:0000256" key="5">
    <source>
        <dbReference type="ARBA" id="ARBA00022695"/>
    </source>
</evidence>
<dbReference type="GO" id="GO:0003899">
    <property type="term" value="F:DNA-directed RNA polymerase activity"/>
    <property type="evidence" value="ECO:0007669"/>
    <property type="project" value="UniProtKB-EC"/>
</dbReference>
<evidence type="ECO:0000256" key="1">
    <source>
        <dbReference type="ARBA" id="ARBA00004026"/>
    </source>
</evidence>
<keyword evidence="3 9" id="KW-0240">DNA-directed RNA polymerase</keyword>
<evidence type="ECO:0000256" key="2">
    <source>
        <dbReference type="ARBA" id="ARBA00012418"/>
    </source>
</evidence>
<evidence type="ECO:0000313" key="9">
    <source>
        <dbReference type="EMBL" id="QEM01702.1"/>
    </source>
</evidence>
<dbReference type="SUPFAM" id="SSF64484">
    <property type="entry name" value="beta and beta-prime subunits of DNA dependent RNA-polymerase"/>
    <property type="match status" value="1"/>
</dbReference>
<evidence type="ECO:0000256" key="8">
    <source>
        <dbReference type="SAM" id="Phobius"/>
    </source>
</evidence>
<dbReference type="Gene3D" id="2.40.50.100">
    <property type="match status" value="1"/>
</dbReference>
<sequence>MFFFYNLVYIIFFFFKLYQLYFPLYIFYYLSSFGVSNWKKYSCQQQYNYSKFNIKQFLHTSNYKVSQVFDPYEILHTTNNSILYNKLWFIDKNKFKLLAVTDMKQHSNKLLKKPILIEKTSLHIGIHKDIITKNQYLFHSLTASSSPKYKQLLVQLHNLNSQKLTYSSCPSIVLPKTTSLLKELFSPLTGVKQAIDITYGLQHIETIFEAWRPKCNSFIITQGFLIDKISTQLYEDKSNLFVQKLLIFTQTNQSKLDFQYSSHIKSLLINKTSILSGGSLIQFINYSPHLILQYKYDNTLSYGTQFFASKSCFIFIQHLLLESLVKQYFIHGIIIPIIHFELIIKKMTACVKIIALGDTAFKYNDILPFNLIHMVNMALLYHGYTLSSYKPHLLGISKSILASSGFLTASSFQETLKTLIHSALETKVDWITDLKTRIMFADLITSGSGWYRFFNKL</sequence>
<keyword evidence="4" id="KW-0808">Transferase</keyword>
<dbReference type="EMBL" id="MK573204">
    <property type="protein sequence ID" value="QEM01702.1"/>
    <property type="molecule type" value="Genomic_DNA"/>
</dbReference>
<dbReference type="Gene3D" id="1.10.1790.20">
    <property type="match status" value="1"/>
</dbReference>
<dbReference type="GO" id="GO:0000428">
    <property type="term" value="C:DNA-directed RNA polymerase complex"/>
    <property type="evidence" value="ECO:0007669"/>
    <property type="project" value="UniProtKB-KW"/>
</dbReference>
<reference evidence="9" key="1">
    <citation type="journal article" date="2019" name="Genome Biol. Evol.">
        <title>Nephromyces represents a diverse and novel lineage of the Apicomplexa that has retained apicoplasts.</title>
        <authorList>
            <person name="Munoz-Gomez S.A."/>
            <person name="Durnin K."/>
            <person name="Eme L."/>
            <person name="Paight C."/>
            <person name="Lane C.E."/>
            <person name="Saffo M.B."/>
            <person name="Slamovits C.H."/>
        </authorList>
    </citation>
    <scope>NUCLEOTIDE SEQUENCE</scope>
    <source>
        <strain evidence="9">638</strain>
    </source>
</reference>
<proteinExistence type="predicted"/>
<evidence type="ECO:0000256" key="6">
    <source>
        <dbReference type="ARBA" id="ARBA00023163"/>
    </source>
</evidence>
<comment type="catalytic activity">
    <reaction evidence="7">
        <text>RNA(n) + a ribonucleoside 5'-triphosphate = RNA(n+1) + diphosphate</text>
        <dbReference type="Rhea" id="RHEA:21248"/>
        <dbReference type="Rhea" id="RHEA-COMP:14527"/>
        <dbReference type="Rhea" id="RHEA-COMP:17342"/>
        <dbReference type="ChEBI" id="CHEBI:33019"/>
        <dbReference type="ChEBI" id="CHEBI:61557"/>
        <dbReference type="ChEBI" id="CHEBI:140395"/>
        <dbReference type="EC" id="2.7.7.6"/>
    </reaction>
</comment>
<keyword evidence="8" id="KW-0472">Membrane</keyword>
<name>A0A5C1H7U5_9APIC</name>
<accession>A0A5C1H7U5</accession>
<evidence type="ECO:0000256" key="4">
    <source>
        <dbReference type="ARBA" id="ARBA00022679"/>
    </source>
</evidence>
<feature type="transmembrane region" description="Helical" evidence="8">
    <location>
        <begin position="6"/>
        <end position="30"/>
    </location>
</feature>
<keyword evidence="8" id="KW-0812">Transmembrane</keyword>
<organism evidence="9">
    <name type="scientific">Nephromyces sp. ex Molgula occidentalis</name>
    <dbReference type="NCBI Taxonomy" id="2544991"/>
    <lineage>
        <taxon>Eukaryota</taxon>
        <taxon>Sar</taxon>
        <taxon>Alveolata</taxon>
        <taxon>Apicomplexa</taxon>
        <taxon>Aconoidasida</taxon>
        <taxon>Nephromycida</taxon>
        <taxon>Nephromyces</taxon>
    </lineage>
</organism>
<dbReference type="EC" id="2.7.7.6" evidence="2"/>
<evidence type="ECO:0000256" key="7">
    <source>
        <dbReference type="ARBA" id="ARBA00048552"/>
    </source>
</evidence>
<gene>
    <name evidence="9" type="primary">rpoC2B</name>
</gene>
<dbReference type="PANTHER" id="PTHR19376">
    <property type="entry name" value="DNA-DIRECTED RNA POLYMERASE"/>
    <property type="match status" value="1"/>
</dbReference>
<dbReference type="InterPro" id="IPR045867">
    <property type="entry name" value="DNA-dir_RpoC_beta_prime"/>
</dbReference>
<protein>
    <recommendedName>
        <fullName evidence="2">DNA-directed RNA polymerase</fullName>
        <ecNumber evidence="2">2.7.7.6</ecNumber>
    </recommendedName>
</protein>
<dbReference type="AlphaFoldDB" id="A0A5C1H7U5"/>
<keyword evidence="5" id="KW-0548">Nucleotidyltransferase</keyword>
<keyword evidence="6" id="KW-0804">Transcription</keyword>
<dbReference type="PANTHER" id="PTHR19376:SF54">
    <property type="entry name" value="DNA-DIRECTED RNA POLYMERASE SUBUNIT BETA"/>
    <property type="match status" value="1"/>
</dbReference>
<dbReference type="GO" id="GO:0006351">
    <property type="term" value="P:DNA-templated transcription"/>
    <property type="evidence" value="ECO:0007669"/>
    <property type="project" value="InterPro"/>
</dbReference>
<keyword evidence="8" id="KW-1133">Transmembrane helix</keyword>
<dbReference type="Gene3D" id="1.10.150.390">
    <property type="match status" value="1"/>
</dbReference>